<organism evidence="1 2">
    <name type="scientific">Cocleimonas flava</name>
    <dbReference type="NCBI Taxonomy" id="634765"/>
    <lineage>
        <taxon>Bacteria</taxon>
        <taxon>Pseudomonadati</taxon>
        <taxon>Pseudomonadota</taxon>
        <taxon>Gammaproteobacteria</taxon>
        <taxon>Thiotrichales</taxon>
        <taxon>Thiotrichaceae</taxon>
        <taxon>Cocleimonas</taxon>
    </lineage>
</organism>
<dbReference type="RefSeq" id="WP_131906557.1">
    <property type="nucleotide sequence ID" value="NZ_BAAAFU010000006.1"/>
</dbReference>
<comment type="caution">
    <text evidence="1">The sequence shown here is derived from an EMBL/GenBank/DDBJ whole genome shotgun (WGS) entry which is preliminary data.</text>
</comment>
<sequence length="174" mass="18669">MIKKVLFIILHVLLFGGQLAYADLEVTFVESAPKDRFEIKNTSECVLKDFVLNVDLSNSAGRLIFDTSATGAGVEVFQPFEVVKGKLTLISSTTVKDGDKTLSLSIESIGPNKSASFSIDVDDTLAQSELGNIRVSGSEISNGLVAVNLKNKKPYKASFNKNGKALIKLPPCSA</sequence>
<protein>
    <recommendedName>
        <fullName evidence="3">Aggregation factor core</fullName>
    </recommendedName>
</protein>
<evidence type="ECO:0000313" key="1">
    <source>
        <dbReference type="EMBL" id="TCJ84824.1"/>
    </source>
</evidence>
<proteinExistence type="predicted"/>
<reference evidence="1 2" key="1">
    <citation type="submission" date="2019-03" db="EMBL/GenBank/DDBJ databases">
        <title>Genomic Encyclopedia of Type Strains, Phase IV (KMG-IV): sequencing the most valuable type-strain genomes for metagenomic binning, comparative biology and taxonomic classification.</title>
        <authorList>
            <person name="Goeker M."/>
        </authorList>
    </citation>
    <scope>NUCLEOTIDE SEQUENCE [LARGE SCALE GENOMIC DNA]</scope>
    <source>
        <strain evidence="1 2">DSM 24830</strain>
    </source>
</reference>
<dbReference type="EMBL" id="SMFQ01000004">
    <property type="protein sequence ID" value="TCJ84824.1"/>
    <property type="molecule type" value="Genomic_DNA"/>
</dbReference>
<gene>
    <name evidence="1" type="ORF">EV695_2785</name>
</gene>
<dbReference type="AlphaFoldDB" id="A0A4R1EXU5"/>
<dbReference type="OrthoDB" id="6105464at2"/>
<name>A0A4R1EXU5_9GAMM</name>
<keyword evidence="2" id="KW-1185">Reference proteome</keyword>
<evidence type="ECO:0000313" key="2">
    <source>
        <dbReference type="Proteomes" id="UP000294887"/>
    </source>
</evidence>
<evidence type="ECO:0008006" key="3">
    <source>
        <dbReference type="Google" id="ProtNLM"/>
    </source>
</evidence>
<dbReference type="Proteomes" id="UP000294887">
    <property type="component" value="Unassembled WGS sequence"/>
</dbReference>
<accession>A0A4R1EXU5</accession>